<dbReference type="AlphaFoldDB" id="A0A1E3LVT4"/>
<evidence type="ECO:0000313" key="4">
    <source>
        <dbReference type="Proteomes" id="UP000094487"/>
    </source>
</evidence>
<evidence type="ECO:0000256" key="1">
    <source>
        <dbReference type="ARBA" id="ARBA00006611"/>
    </source>
</evidence>
<accession>A0A1E3LVT4</accession>
<dbReference type="InterPro" id="IPR027417">
    <property type="entry name" value="P-loop_NTPase"/>
</dbReference>
<gene>
    <name evidence="3" type="ORF">BFL28_01660</name>
</gene>
<dbReference type="Pfam" id="PF00437">
    <property type="entry name" value="T2SSE"/>
    <property type="match status" value="1"/>
</dbReference>
<comment type="similarity">
    <text evidence="1">Belongs to the GSP E family.</text>
</comment>
<feature type="domain" description="Bacterial type II secretion system protein E" evidence="2">
    <location>
        <begin position="96"/>
        <end position="371"/>
    </location>
</feature>
<dbReference type="Gene3D" id="3.40.50.300">
    <property type="entry name" value="P-loop containing nucleotide triphosphate hydrolases"/>
    <property type="match status" value="1"/>
</dbReference>
<dbReference type="STRING" id="1888892.BFL28_01660"/>
<comment type="caution">
    <text evidence="3">The sequence shown here is derived from an EMBL/GenBank/DDBJ whole genome shotgun (WGS) entry which is preliminary data.</text>
</comment>
<dbReference type="Gene3D" id="3.30.450.380">
    <property type="match status" value="1"/>
</dbReference>
<organism evidence="3 4">
    <name type="scientific">Sphingomonas turrisvirgatae</name>
    <dbReference type="NCBI Taxonomy" id="1888892"/>
    <lineage>
        <taxon>Bacteria</taxon>
        <taxon>Pseudomonadati</taxon>
        <taxon>Pseudomonadota</taxon>
        <taxon>Alphaproteobacteria</taxon>
        <taxon>Sphingomonadales</taxon>
        <taxon>Sphingomonadaceae</taxon>
        <taxon>Sphingomonas</taxon>
    </lineage>
</organism>
<dbReference type="EMBL" id="MDDS01000024">
    <property type="protein sequence ID" value="ODP37853.1"/>
    <property type="molecule type" value="Genomic_DNA"/>
</dbReference>
<name>A0A1E3LVT4_9SPHN</name>
<evidence type="ECO:0000259" key="2">
    <source>
        <dbReference type="Pfam" id="PF00437"/>
    </source>
</evidence>
<dbReference type="SUPFAM" id="SSF52540">
    <property type="entry name" value="P-loop containing nucleoside triphosphate hydrolases"/>
    <property type="match status" value="1"/>
</dbReference>
<dbReference type="OrthoDB" id="9810761at2"/>
<reference evidence="3 4" key="1">
    <citation type="submission" date="2016-08" db="EMBL/GenBank/DDBJ databases">
        <title>Draft genome of the agarase producing Sphingomonas sp. MCT13.</title>
        <authorList>
            <person name="D'Andrea M.M."/>
            <person name="Rossolini G.M."/>
            <person name="Thaller M.C."/>
        </authorList>
    </citation>
    <scope>NUCLEOTIDE SEQUENCE [LARGE SCALE GENOMIC DNA]</scope>
    <source>
        <strain evidence="3 4">MCT13</strain>
    </source>
</reference>
<dbReference type="RefSeq" id="WP_069320574.1">
    <property type="nucleotide sequence ID" value="NZ_MDDS01000024.1"/>
</dbReference>
<dbReference type="CDD" id="cd01130">
    <property type="entry name" value="VirB11-like_ATPase"/>
    <property type="match status" value="1"/>
</dbReference>
<sequence>MTMLSSAWTAPSSIGTLPDAAAAFGLSDAYQATKFTIFAQVLELLDLRNIAADASSARAVRTTIEEGIQRQALREGLALNSAERVWLADDIYHEITGLGPLDPLLADPSIDDIIVNGARHVFVERAGQLEIAPARFRDDAHLMTIIQRIVSAIGRRVDEASPFVDARLADGSRVNVIVPPIALDGPMLSIRKFKPEPMTGQEYVRTGAMDDAMLAFLANAVESRLNILICGGTGSGKTTLLNTLSGYIGERERLITIEDAAELRLRQSHVVRLETRPPTLDGAREVPARDLLRNALRMRPDRIILGEVRGTEAVEMLQAMSTGHAGSMATVHANSDREALSRIEMLLNFGGLQTDLKTLRRYIASSIELIVHIQRMGDGRRRIHSIAEVMGLEGDTFVLNQLYRFVPVSPMSGEGGFEQLSNRPFFADRLKRPVSVAQGWAA</sequence>
<dbReference type="InterPro" id="IPR050921">
    <property type="entry name" value="T4SS_GSP_E_ATPase"/>
</dbReference>
<proteinExistence type="inferred from homology"/>
<dbReference type="PANTHER" id="PTHR30486">
    <property type="entry name" value="TWITCHING MOTILITY PROTEIN PILT"/>
    <property type="match status" value="1"/>
</dbReference>
<dbReference type="PANTHER" id="PTHR30486:SF15">
    <property type="entry name" value="TYPE II_IV SECRETION SYSTEM ATPASE"/>
    <property type="match status" value="1"/>
</dbReference>
<evidence type="ECO:0000313" key="3">
    <source>
        <dbReference type="EMBL" id="ODP37853.1"/>
    </source>
</evidence>
<protein>
    <submittedName>
        <fullName evidence="3">Pilus assembly protein CpaF</fullName>
    </submittedName>
</protein>
<dbReference type="Proteomes" id="UP000094487">
    <property type="component" value="Unassembled WGS sequence"/>
</dbReference>
<dbReference type="InterPro" id="IPR001482">
    <property type="entry name" value="T2SS/T4SS_dom"/>
</dbReference>
<dbReference type="GO" id="GO:0016887">
    <property type="term" value="F:ATP hydrolysis activity"/>
    <property type="evidence" value="ECO:0007669"/>
    <property type="project" value="InterPro"/>
</dbReference>
<keyword evidence="4" id="KW-1185">Reference proteome</keyword>